<dbReference type="AlphaFoldDB" id="A0A9D2P171"/>
<keyword evidence="3" id="KW-0560">Oxidoreductase</keyword>
<reference evidence="3" key="2">
    <citation type="submission" date="2021-04" db="EMBL/GenBank/DDBJ databases">
        <authorList>
            <person name="Gilroy R."/>
        </authorList>
    </citation>
    <scope>NUCLEOTIDE SEQUENCE</scope>
    <source>
        <strain evidence="3">CHK186-1790</strain>
    </source>
</reference>
<comment type="caution">
    <text evidence="3">The sequence shown here is derived from an EMBL/GenBank/DDBJ whole genome shotgun (WGS) entry which is preliminary data.</text>
</comment>
<dbReference type="PIRSF" id="PIRSF038984">
    <property type="entry name" value="FAD_binding_protein"/>
    <property type="match status" value="1"/>
</dbReference>
<reference evidence="3" key="1">
    <citation type="journal article" date="2021" name="PeerJ">
        <title>Extensive microbial diversity within the chicken gut microbiome revealed by metagenomics and culture.</title>
        <authorList>
            <person name="Gilroy R."/>
            <person name="Ravi A."/>
            <person name="Getino M."/>
            <person name="Pursley I."/>
            <person name="Horton D.L."/>
            <person name="Alikhan N.F."/>
            <person name="Baker D."/>
            <person name="Gharbi K."/>
            <person name="Hall N."/>
            <person name="Watson M."/>
            <person name="Adriaenssens E.M."/>
            <person name="Foster-Nyarko E."/>
            <person name="Jarju S."/>
            <person name="Secka A."/>
            <person name="Antonio M."/>
            <person name="Oren A."/>
            <person name="Chaudhuri R.R."/>
            <person name="La Ragione R."/>
            <person name="Hildebrand F."/>
            <person name="Pallen M.J."/>
        </authorList>
    </citation>
    <scope>NUCLEOTIDE SEQUENCE</scope>
    <source>
        <strain evidence="3">CHK186-1790</strain>
    </source>
</reference>
<keyword evidence="3" id="KW-0503">Monooxygenase</keyword>
<dbReference type="Gene3D" id="3.50.50.60">
    <property type="entry name" value="FAD/NAD(P)-binding domain"/>
    <property type="match status" value="2"/>
</dbReference>
<feature type="domain" description="FAD-dependent protein C-terminal" evidence="2">
    <location>
        <begin position="284"/>
        <end position="480"/>
    </location>
</feature>
<dbReference type="InterPro" id="IPR036188">
    <property type="entry name" value="FAD/NAD-bd_sf"/>
</dbReference>
<dbReference type="SUPFAM" id="SSF51905">
    <property type="entry name" value="FAD/NAD(P)-binding domain"/>
    <property type="match status" value="1"/>
</dbReference>
<dbReference type="EMBL" id="DWWJ01000099">
    <property type="protein sequence ID" value="HJC41000.1"/>
    <property type="molecule type" value="Genomic_DNA"/>
</dbReference>
<dbReference type="PANTHER" id="PTHR42842:SF3">
    <property type="entry name" value="FAD_NAD(P)-BINDING OXIDOREDUCTASE FAMILY PROTEIN"/>
    <property type="match status" value="1"/>
</dbReference>
<proteinExistence type="predicted"/>
<evidence type="ECO:0000259" key="2">
    <source>
        <dbReference type="Pfam" id="PF21688"/>
    </source>
</evidence>
<evidence type="ECO:0000313" key="3">
    <source>
        <dbReference type="EMBL" id="HJC41000.1"/>
    </source>
</evidence>
<protein>
    <submittedName>
        <fullName evidence="3">FAD-dependent monooxygenase</fullName>
    </submittedName>
</protein>
<dbReference type="Gene3D" id="3.30.70.2700">
    <property type="match status" value="1"/>
</dbReference>
<accession>A0A9D2P171</accession>
<organism evidence="3 4">
    <name type="scientific">Candidatus Intestinimonas pullistercoris</name>
    <dbReference type="NCBI Taxonomy" id="2838623"/>
    <lineage>
        <taxon>Bacteria</taxon>
        <taxon>Bacillati</taxon>
        <taxon>Bacillota</taxon>
        <taxon>Clostridia</taxon>
        <taxon>Eubacteriales</taxon>
        <taxon>Intestinimonas</taxon>
    </lineage>
</organism>
<sequence length="535" mass="56258">MIRVSGLSLPLERDLEHLRRKAAKILGISAGEIRSLSLARQSIDARRKSDVHYVCTVDLTVDGEEAGLVRRAGGRNVSLFQPQPYQFPPVGPAPALPPVVVGMGPAGLFAALFLARAGIPSIVLERGRDVDARTADVERFWATGDLCPASNVQFGEGGAGTFSDGKLTTGTHDPRLSAVLDVLVEHGAPEDIRYSHKPHIGTDLLRQVVKSIRMELLALGCEVRFGHRLAEVHAEGGRVSSLTVEGPEGPYALPCEALLLAPGHSARDTFAMLHTLGVPLEQKSFAIGVRVEHLQAALSEAQYGPAWTKLPPSDYKLSCHLPGGRSVFSFCVCPGGQVVAAASGPGQVVTNGMSLRARDGENINGGLLVGVGPEDFPGGDPLAGVRFQETWERAAWELGAAAGPFHAPAQTAGDFLSGRPSQGPGAIRPTYRPGVAWTSLEGCLPPYVAGSLREAIPLLDRKVRGFACPEAVLTGVETRSSSPVRILRDETGQSALRGLFPCGEGAGYAGGIMSAAADGIRTAERAAQVLSATKV</sequence>
<dbReference type="InterPro" id="IPR049516">
    <property type="entry name" value="FAD-depend_C"/>
</dbReference>
<name>A0A9D2P171_9FIRM</name>
<dbReference type="GO" id="GO:0071949">
    <property type="term" value="F:FAD binding"/>
    <property type="evidence" value="ECO:0007669"/>
    <property type="project" value="InterPro"/>
</dbReference>
<evidence type="ECO:0000259" key="1">
    <source>
        <dbReference type="Pfam" id="PF01494"/>
    </source>
</evidence>
<dbReference type="PANTHER" id="PTHR42842">
    <property type="entry name" value="FAD/NAD(P)-BINDING OXIDOREDUCTASE"/>
    <property type="match status" value="1"/>
</dbReference>
<dbReference type="InterPro" id="IPR002938">
    <property type="entry name" value="FAD-bd"/>
</dbReference>
<gene>
    <name evidence="3" type="ORF">H9701_05545</name>
</gene>
<feature type="domain" description="FAD-binding" evidence="1">
    <location>
        <begin position="99"/>
        <end position="128"/>
    </location>
</feature>
<dbReference type="Pfam" id="PF21688">
    <property type="entry name" value="FAD-depend_C"/>
    <property type="match status" value="1"/>
</dbReference>
<dbReference type="GO" id="GO:0004497">
    <property type="term" value="F:monooxygenase activity"/>
    <property type="evidence" value="ECO:0007669"/>
    <property type="project" value="UniProtKB-KW"/>
</dbReference>
<dbReference type="InterPro" id="IPR028348">
    <property type="entry name" value="FAD-binding_protein"/>
</dbReference>
<dbReference type="Pfam" id="PF01494">
    <property type="entry name" value="FAD_binding_3"/>
    <property type="match status" value="1"/>
</dbReference>
<evidence type="ECO:0000313" key="4">
    <source>
        <dbReference type="Proteomes" id="UP000823882"/>
    </source>
</evidence>
<dbReference type="Proteomes" id="UP000823882">
    <property type="component" value="Unassembled WGS sequence"/>
</dbReference>